<feature type="region of interest" description="Disordered" evidence="6">
    <location>
        <begin position="434"/>
        <end position="457"/>
    </location>
</feature>
<feature type="compositionally biased region" description="Low complexity" evidence="6">
    <location>
        <begin position="438"/>
        <end position="453"/>
    </location>
</feature>
<protein>
    <recommendedName>
        <fullName evidence="7">XLF-like N-terminal domain-containing protein</fullName>
    </recommendedName>
</protein>
<dbReference type="Pfam" id="PF09302">
    <property type="entry name" value="XLF"/>
    <property type="match status" value="1"/>
</dbReference>
<dbReference type="GeneID" id="33570172"/>
<comment type="subcellular location">
    <subcellularLocation>
        <location evidence="1">Nucleus</location>
    </subcellularLocation>
</comment>
<reference evidence="8 9" key="1">
    <citation type="submission" date="2016-07" db="EMBL/GenBank/DDBJ databases">
        <title>Pervasive Adenine N6-methylation of Active Genes in Fungi.</title>
        <authorList>
            <consortium name="DOE Joint Genome Institute"/>
            <person name="Mondo S.J."/>
            <person name="Dannebaum R.O."/>
            <person name="Kuo R.C."/>
            <person name="Labutti K."/>
            <person name="Haridas S."/>
            <person name="Kuo A."/>
            <person name="Salamov A."/>
            <person name="Ahrendt S.R."/>
            <person name="Lipzen A."/>
            <person name="Sullivan W."/>
            <person name="Andreopoulos W.B."/>
            <person name="Clum A."/>
            <person name="Lindquist E."/>
            <person name="Daum C."/>
            <person name="Ramamoorthy G.K."/>
            <person name="Gryganskyi A."/>
            <person name="Culley D."/>
            <person name="Magnuson J.K."/>
            <person name="James T.Y."/>
            <person name="O'Malley M.A."/>
            <person name="Stajich J.E."/>
            <person name="Spatafora J.W."/>
            <person name="Visel A."/>
            <person name="Grigoriev I.V."/>
        </authorList>
    </citation>
    <scope>NUCLEOTIDE SEQUENCE [LARGE SCALE GENOMIC DNA]</scope>
    <source>
        <strain evidence="8 9">NRRL 3116</strain>
    </source>
</reference>
<feature type="compositionally biased region" description="Low complexity" evidence="6">
    <location>
        <begin position="179"/>
        <end position="189"/>
    </location>
</feature>
<organism evidence="8 9">
    <name type="scientific">Lobosporangium transversale</name>
    <dbReference type="NCBI Taxonomy" id="64571"/>
    <lineage>
        <taxon>Eukaryota</taxon>
        <taxon>Fungi</taxon>
        <taxon>Fungi incertae sedis</taxon>
        <taxon>Mucoromycota</taxon>
        <taxon>Mortierellomycotina</taxon>
        <taxon>Mortierellomycetes</taxon>
        <taxon>Mortierellales</taxon>
        <taxon>Mortierellaceae</taxon>
        <taxon>Lobosporangium</taxon>
    </lineage>
</organism>
<feature type="domain" description="XLF-like N-terminal" evidence="7">
    <location>
        <begin position="45"/>
        <end position="161"/>
    </location>
</feature>
<keyword evidence="4" id="KW-0539">Nucleus</keyword>
<feature type="compositionally biased region" description="Basic and acidic residues" evidence="6">
    <location>
        <begin position="217"/>
        <end position="227"/>
    </location>
</feature>
<evidence type="ECO:0000256" key="6">
    <source>
        <dbReference type="SAM" id="MobiDB-lite"/>
    </source>
</evidence>
<comment type="caution">
    <text evidence="8">The sequence shown here is derived from an EMBL/GenBank/DDBJ whole genome shotgun (WGS) entry which is preliminary data.</text>
</comment>
<evidence type="ECO:0000256" key="3">
    <source>
        <dbReference type="ARBA" id="ARBA00023204"/>
    </source>
</evidence>
<evidence type="ECO:0000256" key="4">
    <source>
        <dbReference type="ARBA" id="ARBA00023242"/>
    </source>
</evidence>
<keyword evidence="2" id="KW-0227">DNA damage</keyword>
<feature type="compositionally biased region" description="Basic and acidic residues" evidence="6">
    <location>
        <begin position="266"/>
        <end position="286"/>
    </location>
</feature>
<dbReference type="Gene3D" id="2.170.210.10">
    <property type="entry name" value="DNA double-strand break repair and VJ recombination XRCC4, N-terminal"/>
    <property type="match status" value="1"/>
</dbReference>
<dbReference type="EMBL" id="MCFF01000001">
    <property type="protein sequence ID" value="ORZ28674.1"/>
    <property type="molecule type" value="Genomic_DNA"/>
</dbReference>
<dbReference type="Proteomes" id="UP000193648">
    <property type="component" value="Unassembled WGS sequence"/>
</dbReference>
<evidence type="ECO:0000256" key="2">
    <source>
        <dbReference type="ARBA" id="ARBA00022763"/>
    </source>
</evidence>
<evidence type="ECO:0000313" key="9">
    <source>
        <dbReference type="Proteomes" id="UP000193648"/>
    </source>
</evidence>
<evidence type="ECO:0000259" key="7">
    <source>
        <dbReference type="Pfam" id="PF09302"/>
    </source>
</evidence>
<evidence type="ECO:0000256" key="5">
    <source>
        <dbReference type="SAM" id="Coils"/>
    </source>
</evidence>
<feature type="compositionally biased region" description="Acidic residues" evidence="6">
    <location>
        <begin position="228"/>
        <end position="265"/>
    </location>
</feature>
<dbReference type="GO" id="GO:0006303">
    <property type="term" value="P:double-strand break repair via nonhomologous end joining"/>
    <property type="evidence" value="ECO:0007669"/>
    <property type="project" value="UniProtKB-ARBA"/>
</dbReference>
<keyword evidence="5" id="KW-0175">Coiled coil</keyword>
<keyword evidence="9" id="KW-1185">Reference proteome</keyword>
<proteinExistence type="predicted"/>
<feature type="coiled-coil region" evidence="5">
    <location>
        <begin position="314"/>
        <end position="341"/>
    </location>
</feature>
<name>A0A1Y2H3R5_9FUNG</name>
<dbReference type="InterPro" id="IPR038051">
    <property type="entry name" value="XRCC4-like_N_sf"/>
</dbReference>
<dbReference type="AlphaFoldDB" id="A0A1Y2H3R5"/>
<gene>
    <name evidence="8" type="ORF">BCR41DRAFT_391119</name>
</gene>
<evidence type="ECO:0000313" key="8">
    <source>
        <dbReference type="EMBL" id="ORZ28674.1"/>
    </source>
</evidence>
<feature type="region of interest" description="Disordered" evidence="6">
    <location>
        <begin position="174"/>
        <end position="193"/>
    </location>
</feature>
<feature type="compositionally biased region" description="Polar residues" evidence="6">
    <location>
        <begin position="201"/>
        <end position="216"/>
    </location>
</feature>
<sequence length="492" mass="56360">MTCLSRKDNNLLRKQEWQLLLGANNDIVNAATATIPPVVPAIFKQDTFLVKTLFSEAEKYYLILITNLKQCWFEKMQIEDIRRRSMKIKSFAYEEDTQLEALLLSLSAIFNKVEQQQQQNNQQQVPELEQQRRIEKHCEKLSLFVGFNFGLASVQWEFKLTPLLMEATPASFSPAIGTNDDNNNNNNNNLDDDEELLSIFPKSTSRTGAGTVTSSKQLEKRTKRFLEDSDLEDATNNDMMDDEDEGEEEDDEEEGDEDDAEGDYDYLDRYDREGRDSIGTRAESRSMRRKKKKRVVQGMAVMFDQLVLPLVSVSNAYRRQIKALEMVIKSKENEVVEALEMLEQNGINYHNRRKATERYDKQKTETKLKEDLEKLIRPDLFTPRELFSGKNIPELCSIVSVNAGKRDSHPSSLDSRVTLLSQDPTLLTQAIRGAQKNSGTTGRARVGAAATSGTDEKALKEAQELERRRALQEQLDKEKVAKERAHKKKKLF</sequence>
<keyword evidence="3" id="KW-0234">DNA repair</keyword>
<dbReference type="InParanoid" id="A0A1Y2H3R5"/>
<feature type="region of interest" description="Disordered" evidence="6">
    <location>
        <begin position="200"/>
        <end position="291"/>
    </location>
</feature>
<dbReference type="OrthoDB" id="2155935at2759"/>
<accession>A0A1Y2H3R5</accession>
<dbReference type="RefSeq" id="XP_021886347.1">
    <property type="nucleotide sequence ID" value="XM_022028329.1"/>
</dbReference>
<dbReference type="GO" id="GO:0005634">
    <property type="term" value="C:nucleus"/>
    <property type="evidence" value="ECO:0007669"/>
    <property type="project" value="UniProtKB-SubCell"/>
</dbReference>
<dbReference type="InterPro" id="IPR015381">
    <property type="entry name" value="XLF-like_N"/>
</dbReference>
<evidence type="ECO:0000256" key="1">
    <source>
        <dbReference type="ARBA" id="ARBA00004123"/>
    </source>
</evidence>